<name>A0A369AWG8_9FIRM</name>
<dbReference type="RefSeq" id="WP_114298568.1">
    <property type="nucleotide sequence ID" value="NZ_QPJT01000017.1"/>
</dbReference>
<sequence length="164" mass="18826">MKKSEIIGYVNEIADKTSLRAILSDKETGRLSLGKTQFRSMAELCQKADCPEEIKLMLEYKMAKGNGWDITIGEGKRCGDIFINYIEEIEKKTLKDFTQEGGGVPENSEKDENNKNNKSKENEKVLKSMELFFGYMYWKATVLIEEKKRDEQMGSRAYQKGGIR</sequence>
<dbReference type="EMBL" id="QPJT01000017">
    <property type="protein sequence ID" value="RCX13511.1"/>
    <property type="molecule type" value="Genomic_DNA"/>
</dbReference>
<feature type="compositionally biased region" description="Basic and acidic residues" evidence="1">
    <location>
        <begin position="107"/>
        <end position="121"/>
    </location>
</feature>
<organism evidence="2 3">
    <name type="scientific">Anaerobacterium chartisolvens</name>
    <dbReference type="NCBI Taxonomy" id="1297424"/>
    <lineage>
        <taxon>Bacteria</taxon>
        <taxon>Bacillati</taxon>
        <taxon>Bacillota</taxon>
        <taxon>Clostridia</taxon>
        <taxon>Eubacteriales</taxon>
        <taxon>Oscillospiraceae</taxon>
        <taxon>Anaerobacterium</taxon>
    </lineage>
</organism>
<evidence type="ECO:0000313" key="3">
    <source>
        <dbReference type="Proteomes" id="UP000253034"/>
    </source>
</evidence>
<feature type="region of interest" description="Disordered" evidence="1">
    <location>
        <begin position="97"/>
        <end position="121"/>
    </location>
</feature>
<dbReference type="OrthoDB" id="2086942at2"/>
<dbReference type="AlphaFoldDB" id="A0A369AWG8"/>
<evidence type="ECO:0000313" key="2">
    <source>
        <dbReference type="EMBL" id="RCX13511.1"/>
    </source>
</evidence>
<dbReference type="Proteomes" id="UP000253034">
    <property type="component" value="Unassembled WGS sequence"/>
</dbReference>
<keyword evidence="3" id="KW-1185">Reference proteome</keyword>
<protein>
    <submittedName>
        <fullName evidence="2">Uncharacterized protein</fullName>
    </submittedName>
</protein>
<comment type="caution">
    <text evidence="2">The sequence shown here is derived from an EMBL/GenBank/DDBJ whole genome shotgun (WGS) entry which is preliminary data.</text>
</comment>
<accession>A0A369AWG8</accession>
<proteinExistence type="predicted"/>
<gene>
    <name evidence="2" type="ORF">DFR58_11751</name>
</gene>
<evidence type="ECO:0000256" key="1">
    <source>
        <dbReference type="SAM" id="MobiDB-lite"/>
    </source>
</evidence>
<reference evidence="2 3" key="1">
    <citation type="submission" date="2018-07" db="EMBL/GenBank/DDBJ databases">
        <title>Genomic Encyclopedia of Type Strains, Phase IV (KMG-IV): sequencing the most valuable type-strain genomes for metagenomic binning, comparative biology and taxonomic classification.</title>
        <authorList>
            <person name="Goeker M."/>
        </authorList>
    </citation>
    <scope>NUCLEOTIDE SEQUENCE [LARGE SCALE GENOMIC DNA]</scope>
    <source>
        <strain evidence="2 3">DSM 27016</strain>
    </source>
</reference>